<dbReference type="PROSITE" id="PS00530">
    <property type="entry name" value="RNASE_T2_1"/>
    <property type="match status" value="1"/>
</dbReference>
<dbReference type="PANTHER" id="PTHR11240">
    <property type="entry name" value="RIBONUCLEASE T2"/>
    <property type="match status" value="1"/>
</dbReference>
<dbReference type="STRING" id="763407.A0A163E9F4"/>
<evidence type="ECO:0000256" key="4">
    <source>
        <dbReference type="PIRSR" id="PIRSR633697-1"/>
    </source>
</evidence>
<feature type="active site" evidence="4">
    <location>
        <position position="73"/>
    </location>
</feature>
<dbReference type="InterPro" id="IPR018188">
    <property type="entry name" value="RNase_T2_His_AS_1"/>
</dbReference>
<dbReference type="VEuPathDB" id="FungiDB:PHYBLDRAFT_185512"/>
<feature type="signal peptide" evidence="6">
    <location>
        <begin position="1"/>
        <end position="19"/>
    </location>
</feature>
<feature type="chain" id="PRO_5007842534" description="ribonuclease T2" evidence="6">
    <location>
        <begin position="20"/>
        <end position="252"/>
    </location>
</feature>
<dbReference type="EMBL" id="KV440974">
    <property type="protein sequence ID" value="OAD77480.1"/>
    <property type="molecule type" value="Genomic_DNA"/>
</dbReference>
<dbReference type="InterPro" id="IPR001568">
    <property type="entry name" value="RNase_T2-like"/>
</dbReference>
<dbReference type="InterPro" id="IPR033130">
    <property type="entry name" value="RNase_T2_His_AS_2"/>
</dbReference>
<dbReference type="InterPro" id="IPR036430">
    <property type="entry name" value="RNase_T2-like_sf"/>
</dbReference>
<dbReference type="GO" id="GO:0006401">
    <property type="term" value="P:RNA catabolic process"/>
    <property type="evidence" value="ECO:0007669"/>
    <property type="project" value="TreeGrafter"/>
</dbReference>
<dbReference type="GO" id="GO:0003723">
    <property type="term" value="F:RNA binding"/>
    <property type="evidence" value="ECO:0007669"/>
    <property type="project" value="InterPro"/>
</dbReference>
<dbReference type="InParanoid" id="A0A163E9F4"/>
<keyword evidence="3" id="KW-1015">Disulfide bond</keyword>
<evidence type="ECO:0000256" key="3">
    <source>
        <dbReference type="ARBA" id="ARBA00023157"/>
    </source>
</evidence>
<dbReference type="CDD" id="cd01061">
    <property type="entry name" value="RNase_T2_euk"/>
    <property type="match status" value="1"/>
</dbReference>
<dbReference type="RefSeq" id="XP_018295520.1">
    <property type="nucleotide sequence ID" value="XM_018439086.1"/>
</dbReference>
<accession>A0A163E9F4</accession>
<sequence>MKFFATATSILALTSLVSASPLLKARADTCSLTALSCSTTAASDSCCSPTYGLLVLVQQWLTGYGPTKEFTLHGLWPDTCSGGLTSSSGCDSTRAYSNVGPLVKSGNSSLYTQMTTYWPSYTGDDSTFWTHEWDKHGTCVTTLDPDCFGSSYTQYQDMYTYFSKVLELRSTYNLYSILSKAGITPGGSYTATAIIAAIKSSTGYTPKITCSSGTLSEIWLYFNVKGSSTYVPVEAVASSTCTGTVKYPAKTV</sequence>
<evidence type="ECO:0000256" key="6">
    <source>
        <dbReference type="SAM" id="SignalP"/>
    </source>
</evidence>
<dbReference type="SUPFAM" id="SSF55895">
    <property type="entry name" value="Ribonuclease Rh-like"/>
    <property type="match status" value="1"/>
</dbReference>
<dbReference type="Proteomes" id="UP000077315">
    <property type="component" value="Unassembled WGS sequence"/>
</dbReference>
<feature type="active site" evidence="4">
    <location>
        <position position="136"/>
    </location>
</feature>
<keyword evidence="8" id="KW-1185">Reference proteome</keyword>
<dbReference type="InterPro" id="IPR033697">
    <property type="entry name" value="Ribonuclease_T2_eukaryotic"/>
</dbReference>
<dbReference type="PANTHER" id="PTHR11240:SF22">
    <property type="entry name" value="RIBONUCLEASE T2"/>
    <property type="match status" value="1"/>
</dbReference>
<dbReference type="EC" id="4.6.1.19" evidence="2"/>
<evidence type="ECO:0000256" key="1">
    <source>
        <dbReference type="ARBA" id="ARBA00007469"/>
    </source>
</evidence>
<feature type="active site" evidence="4">
    <location>
        <position position="132"/>
    </location>
</feature>
<dbReference type="OrthoDB" id="435754at2759"/>
<dbReference type="PROSITE" id="PS00531">
    <property type="entry name" value="RNASE_T2_2"/>
    <property type="match status" value="1"/>
</dbReference>
<dbReference type="Pfam" id="PF00445">
    <property type="entry name" value="Ribonuclease_T2"/>
    <property type="match status" value="1"/>
</dbReference>
<organism evidence="7 8">
    <name type="scientific">Phycomyces blakesleeanus (strain ATCC 8743b / DSM 1359 / FGSC 10004 / NBRC 33097 / NRRL 1555)</name>
    <dbReference type="NCBI Taxonomy" id="763407"/>
    <lineage>
        <taxon>Eukaryota</taxon>
        <taxon>Fungi</taxon>
        <taxon>Fungi incertae sedis</taxon>
        <taxon>Mucoromycota</taxon>
        <taxon>Mucoromycotina</taxon>
        <taxon>Mucoromycetes</taxon>
        <taxon>Mucorales</taxon>
        <taxon>Phycomycetaceae</taxon>
        <taxon>Phycomyces</taxon>
    </lineage>
</organism>
<evidence type="ECO:0000256" key="2">
    <source>
        <dbReference type="ARBA" id="ARBA00012571"/>
    </source>
</evidence>
<proteinExistence type="inferred from homology"/>
<reference evidence="8" key="1">
    <citation type="submission" date="2015-06" db="EMBL/GenBank/DDBJ databases">
        <title>Expansion of signal transduction pathways in fungi by whole-genome duplication.</title>
        <authorList>
            <consortium name="DOE Joint Genome Institute"/>
            <person name="Corrochano L.M."/>
            <person name="Kuo A."/>
            <person name="Marcet-Houben M."/>
            <person name="Polaino S."/>
            <person name="Salamov A."/>
            <person name="Villalobos J.M."/>
            <person name="Alvarez M.I."/>
            <person name="Avalos J."/>
            <person name="Benito E.P."/>
            <person name="Benoit I."/>
            <person name="Burger G."/>
            <person name="Camino L.P."/>
            <person name="Canovas D."/>
            <person name="Cerda-Olmedo E."/>
            <person name="Cheng J.-F."/>
            <person name="Dominguez A."/>
            <person name="Elias M."/>
            <person name="Eslava A.P."/>
            <person name="Glaser F."/>
            <person name="Grimwood J."/>
            <person name="Gutierrez G."/>
            <person name="Heitman J."/>
            <person name="Henrissat B."/>
            <person name="Iturriaga E.A."/>
            <person name="Lang B.F."/>
            <person name="Lavin J.L."/>
            <person name="Lee S."/>
            <person name="Li W."/>
            <person name="Lindquist E."/>
            <person name="Lopez-Garcia S."/>
            <person name="Luque E.M."/>
            <person name="Marcos A.T."/>
            <person name="Martin J."/>
            <person name="McCluskey K."/>
            <person name="Medina H.R."/>
            <person name="Miralles-Duran A."/>
            <person name="Miyazaki A."/>
            <person name="Munoz-Torres E."/>
            <person name="Oguiza J.A."/>
            <person name="Ohm R."/>
            <person name="Olmedo M."/>
            <person name="Orejas M."/>
            <person name="Ortiz-Castellanos L."/>
            <person name="Pisabarro A.G."/>
            <person name="Rodriguez-Romero J."/>
            <person name="Ruiz-Herrera J."/>
            <person name="Ruiz-Vazquez R."/>
            <person name="Sanz C."/>
            <person name="Schackwitz W."/>
            <person name="Schmutz J."/>
            <person name="Shahriari M."/>
            <person name="Shelest E."/>
            <person name="Silva-Franco F."/>
            <person name="Soanes D."/>
            <person name="Syed K."/>
            <person name="Tagua V.G."/>
            <person name="Talbot N.J."/>
            <person name="Thon M."/>
            <person name="De vries R.P."/>
            <person name="Wiebenga A."/>
            <person name="Yadav J.S."/>
            <person name="Braun E.L."/>
            <person name="Baker S."/>
            <person name="Garre V."/>
            <person name="Horwitz B."/>
            <person name="Torres-Martinez S."/>
            <person name="Idnurm A."/>
            <person name="Herrera-Estrella A."/>
            <person name="Gabaldon T."/>
            <person name="Grigoriev I.V."/>
        </authorList>
    </citation>
    <scope>NUCLEOTIDE SEQUENCE [LARGE SCALE GENOMIC DNA]</scope>
    <source>
        <strain evidence="8">NRRL 1555(-)</strain>
    </source>
</reference>
<comment type="similarity">
    <text evidence="1 5">Belongs to the RNase T2 family.</text>
</comment>
<keyword evidence="6" id="KW-0732">Signal</keyword>
<dbReference type="Gene3D" id="3.90.730.10">
    <property type="entry name" value="Ribonuclease T2-like"/>
    <property type="match status" value="1"/>
</dbReference>
<dbReference type="GO" id="GO:0033897">
    <property type="term" value="F:ribonuclease T2 activity"/>
    <property type="evidence" value="ECO:0007669"/>
    <property type="project" value="UniProtKB-EC"/>
</dbReference>
<protein>
    <recommendedName>
        <fullName evidence="2">ribonuclease T2</fullName>
        <ecNumber evidence="2">4.6.1.19</ecNumber>
    </recommendedName>
</protein>
<dbReference type="GeneID" id="28999992"/>
<evidence type="ECO:0000313" key="7">
    <source>
        <dbReference type="EMBL" id="OAD77480.1"/>
    </source>
</evidence>
<evidence type="ECO:0000313" key="8">
    <source>
        <dbReference type="Proteomes" id="UP000077315"/>
    </source>
</evidence>
<dbReference type="AlphaFoldDB" id="A0A163E9F4"/>
<gene>
    <name evidence="7" type="ORF">PHYBLDRAFT_185512</name>
</gene>
<evidence type="ECO:0000256" key="5">
    <source>
        <dbReference type="RuleBase" id="RU004328"/>
    </source>
</evidence>
<dbReference type="GO" id="GO:0005576">
    <property type="term" value="C:extracellular region"/>
    <property type="evidence" value="ECO:0007669"/>
    <property type="project" value="TreeGrafter"/>
</dbReference>
<name>A0A163E9F4_PHYB8</name>